<evidence type="ECO:0000256" key="6">
    <source>
        <dbReference type="RuleBase" id="RU003651"/>
    </source>
</evidence>
<comment type="subcellular location">
    <subcellularLocation>
        <location evidence="1">Cytoplasm</location>
    </subcellularLocation>
</comment>
<reference evidence="8 9" key="1">
    <citation type="submission" date="2020-04" db="EMBL/GenBank/DDBJ databases">
        <authorList>
            <person name="Laetsch R D."/>
            <person name="Stevens L."/>
            <person name="Kumar S."/>
            <person name="Blaxter L. M."/>
        </authorList>
    </citation>
    <scope>NUCLEOTIDE SEQUENCE [LARGE SCALE GENOMIC DNA]</scope>
</reference>
<evidence type="ECO:0000259" key="7">
    <source>
        <dbReference type="SMART" id="SM00382"/>
    </source>
</evidence>
<dbReference type="GO" id="GO:0005524">
    <property type="term" value="F:ATP binding"/>
    <property type="evidence" value="ECO:0007669"/>
    <property type="project" value="UniProtKB-KW"/>
</dbReference>
<dbReference type="GO" id="GO:0016558">
    <property type="term" value="P:protein import into peroxisome matrix"/>
    <property type="evidence" value="ECO:0007669"/>
    <property type="project" value="TreeGrafter"/>
</dbReference>
<dbReference type="SMART" id="SM00382">
    <property type="entry name" value="AAA"/>
    <property type="match status" value="1"/>
</dbReference>
<dbReference type="SUPFAM" id="SSF52540">
    <property type="entry name" value="P-loop containing nucleoside triphosphate hydrolases"/>
    <property type="match status" value="1"/>
</dbReference>
<evidence type="ECO:0000256" key="5">
    <source>
        <dbReference type="ARBA" id="ARBA00061477"/>
    </source>
</evidence>
<dbReference type="Pfam" id="PF00004">
    <property type="entry name" value="AAA"/>
    <property type="match status" value="1"/>
</dbReference>
<evidence type="ECO:0000256" key="4">
    <source>
        <dbReference type="ARBA" id="ARBA00022840"/>
    </source>
</evidence>
<dbReference type="GO" id="GO:0005829">
    <property type="term" value="C:cytosol"/>
    <property type="evidence" value="ECO:0007669"/>
    <property type="project" value="TreeGrafter"/>
</dbReference>
<dbReference type="InterPro" id="IPR021852">
    <property type="entry name" value="DUF3456"/>
</dbReference>
<dbReference type="FunFam" id="3.40.50.300:FF:000567">
    <property type="entry name" value="ATPase, AAA family protein"/>
    <property type="match status" value="1"/>
</dbReference>
<keyword evidence="2" id="KW-0963">Cytoplasm</keyword>
<keyword evidence="9" id="KW-1185">Reference proteome</keyword>
<dbReference type="PROSITE" id="PS00674">
    <property type="entry name" value="AAA"/>
    <property type="match status" value="1"/>
</dbReference>
<proteinExistence type="inferred from homology"/>
<dbReference type="InterPro" id="IPR041569">
    <property type="entry name" value="AAA_lid_3"/>
</dbReference>
<dbReference type="OrthoDB" id="2187at2759"/>
<dbReference type="AlphaFoldDB" id="A0A8S1EHX1"/>
<dbReference type="Gene3D" id="3.40.50.300">
    <property type="entry name" value="P-loop containing nucleotide triphosphate hydrolases"/>
    <property type="match status" value="1"/>
</dbReference>
<evidence type="ECO:0000313" key="8">
    <source>
        <dbReference type="EMBL" id="CAB3400789.1"/>
    </source>
</evidence>
<dbReference type="Pfam" id="PF11938">
    <property type="entry name" value="DUF3456"/>
    <property type="match status" value="1"/>
</dbReference>
<accession>A0A8S1EHX1</accession>
<dbReference type="GO" id="GO:0016887">
    <property type="term" value="F:ATP hydrolysis activity"/>
    <property type="evidence" value="ECO:0007669"/>
    <property type="project" value="InterPro"/>
</dbReference>
<comment type="caution">
    <text evidence="8">The sequence shown here is derived from an EMBL/GenBank/DDBJ whole genome shotgun (WGS) entry which is preliminary data.</text>
</comment>
<dbReference type="Proteomes" id="UP000494206">
    <property type="component" value="Unassembled WGS sequence"/>
</dbReference>
<gene>
    <name evidence="8" type="ORF">CBOVIS_LOCUS3647</name>
</gene>
<sequence>MTFHSNHRLHVHKDRQDLFKLWIKDKYCKVEALVEKSEGYSISEIRKIATTVNVECASRGSSRVNELDIRNAMETFTAGKMEKETFEQILPNLNDVGGMREQIKLLEQVIVWPKKYPKLFESVGVPVSKGILLYGPSGCGKTLLANAMIEFSKFNLISVKGPELLSKYIGSSEENVRNVFTKARSCAPCILFFDELDSLAPKRGSDSTGVTDRVVNQLLTEIDGAEGGMKGVIVIGCTSRIDLIDEALLRPGRFDHHVRCTYPSKDERRDIIRVVTRELNVDKSVDMEKVVESTVGWSGADLKALFTNALFNANRKLSNGKNGYQDNRALIDMKCLSEVFEDSMPKPKLSQVDHTYFNPTECEICAIVASEWEEAGARIFRKTYADFADISDDFCKRMNAFKIHKEKTGIERFSKAPSKTIESLKYLRNRGVEVEIGLPYELWDQPSQEITLLRYGCEKIMENYEDIIEIWFFAKDDSRNLTVVFEL</sequence>
<organism evidence="8 9">
    <name type="scientific">Caenorhabditis bovis</name>
    <dbReference type="NCBI Taxonomy" id="2654633"/>
    <lineage>
        <taxon>Eukaryota</taxon>
        <taxon>Metazoa</taxon>
        <taxon>Ecdysozoa</taxon>
        <taxon>Nematoda</taxon>
        <taxon>Chromadorea</taxon>
        <taxon>Rhabditida</taxon>
        <taxon>Rhabditina</taxon>
        <taxon>Rhabditomorpha</taxon>
        <taxon>Rhabditoidea</taxon>
        <taxon>Rhabditidae</taxon>
        <taxon>Peloderinae</taxon>
        <taxon>Caenorhabditis</taxon>
    </lineage>
</organism>
<dbReference type="EMBL" id="CADEPM010000002">
    <property type="protein sequence ID" value="CAB3400789.1"/>
    <property type="molecule type" value="Genomic_DNA"/>
</dbReference>
<dbReference type="PANTHER" id="PTHR23077:SF12">
    <property type="entry name" value="PEROXISOMAL ATPASE PEX1"/>
    <property type="match status" value="1"/>
</dbReference>
<dbReference type="PANTHER" id="PTHR23077">
    <property type="entry name" value="AAA-FAMILY ATPASE"/>
    <property type="match status" value="1"/>
</dbReference>
<dbReference type="GO" id="GO:0005778">
    <property type="term" value="C:peroxisomal membrane"/>
    <property type="evidence" value="ECO:0007669"/>
    <property type="project" value="TreeGrafter"/>
</dbReference>
<keyword evidence="3 6" id="KW-0547">Nucleotide-binding</keyword>
<evidence type="ECO:0000256" key="2">
    <source>
        <dbReference type="ARBA" id="ARBA00022490"/>
    </source>
</evidence>
<dbReference type="Gene3D" id="1.10.8.60">
    <property type="match status" value="1"/>
</dbReference>
<dbReference type="InterPro" id="IPR003959">
    <property type="entry name" value="ATPase_AAA_core"/>
</dbReference>
<evidence type="ECO:0000256" key="3">
    <source>
        <dbReference type="ARBA" id="ARBA00022741"/>
    </source>
</evidence>
<keyword evidence="4 6" id="KW-0067">ATP-binding</keyword>
<dbReference type="Pfam" id="PF17862">
    <property type="entry name" value="AAA_lid_3"/>
    <property type="match status" value="1"/>
</dbReference>
<dbReference type="InterPro" id="IPR027417">
    <property type="entry name" value="P-loop_NTPase"/>
</dbReference>
<protein>
    <recommendedName>
        <fullName evidence="7">AAA+ ATPase domain-containing protein</fullName>
    </recommendedName>
</protein>
<comment type="similarity">
    <text evidence="5">Belongs to the AAA ATPase family. AFG2 subfamily.</text>
</comment>
<evidence type="ECO:0000256" key="1">
    <source>
        <dbReference type="ARBA" id="ARBA00004496"/>
    </source>
</evidence>
<name>A0A8S1EHX1_9PELO</name>
<evidence type="ECO:0000313" key="9">
    <source>
        <dbReference type="Proteomes" id="UP000494206"/>
    </source>
</evidence>
<dbReference type="InterPro" id="IPR003960">
    <property type="entry name" value="ATPase_AAA_CS"/>
</dbReference>
<dbReference type="InterPro" id="IPR003593">
    <property type="entry name" value="AAA+_ATPase"/>
</dbReference>
<dbReference type="InterPro" id="IPR050168">
    <property type="entry name" value="AAA_ATPase_domain"/>
</dbReference>
<feature type="domain" description="AAA+ ATPase" evidence="7">
    <location>
        <begin position="127"/>
        <end position="264"/>
    </location>
</feature>